<dbReference type="InParanoid" id="A0A2K2DLZ1"/>
<dbReference type="Gramene" id="PNT75300">
    <property type="protein sequence ID" value="PNT75300"/>
    <property type="gene ID" value="BRADI_1g29672v3"/>
</dbReference>
<evidence type="ECO:0000313" key="1">
    <source>
        <dbReference type="EMBL" id="PNT75300.1"/>
    </source>
</evidence>
<accession>A0A2K2DLZ1</accession>
<dbReference type="EMBL" id="CM000880">
    <property type="protein sequence ID" value="PNT75300.1"/>
    <property type="molecule type" value="Genomic_DNA"/>
</dbReference>
<reference evidence="1" key="2">
    <citation type="submission" date="2017-06" db="EMBL/GenBank/DDBJ databases">
        <title>WGS assembly of Brachypodium distachyon.</title>
        <authorList>
            <consortium name="The International Brachypodium Initiative"/>
            <person name="Lucas S."/>
            <person name="Harmon-Smith M."/>
            <person name="Lail K."/>
            <person name="Tice H."/>
            <person name="Grimwood J."/>
            <person name="Bruce D."/>
            <person name="Barry K."/>
            <person name="Shu S."/>
            <person name="Lindquist E."/>
            <person name="Wang M."/>
            <person name="Pitluck S."/>
            <person name="Vogel J.P."/>
            <person name="Garvin D.F."/>
            <person name="Mockler T.C."/>
            <person name="Schmutz J."/>
            <person name="Rokhsar D."/>
            <person name="Bevan M.W."/>
        </authorList>
    </citation>
    <scope>NUCLEOTIDE SEQUENCE</scope>
    <source>
        <strain evidence="1">Bd21</strain>
    </source>
</reference>
<sequence>MPSMSPLAAPIAASISSGAGAHSVWRFSFLAGDGFPWVRKAVPGSFDDWVFGLWKRRVVFVCVPIFAQSTNEANLQFQCHVNVDVVVWIDESSRNKRKLMTAGPGILASTFRARRRQREGTYLTSAGKWAAVEPRPESEKTKGARSVSLPPWILGGFRINLVRLRRG</sequence>
<evidence type="ECO:0000313" key="3">
    <source>
        <dbReference type="Proteomes" id="UP000008810"/>
    </source>
</evidence>
<evidence type="ECO:0000313" key="2">
    <source>
        <dbReference type="EnsemblPlants" id="PNT75300"/>
    </source>
</evidence>
<dbReference type="EnsemblPlants" id="PNT75300">
    <property type="protein sequence ID" value="PNT75300"/>
    <property type="gene ID" value="BRADI_1g29672v3"/>
</dbReference>
<protein>
    <submittedName>
        <fullName evidence="1 2">Uncharacterized protein</fullName>
    </submittedName>
</protein>
<name>A0A2K2DLZ1_BRADI</name>
<proteinExistence type="predicted"/>
<gene>
    <name evidence="1" type="ORF">BRADI_1g29672v3</name>
</gene>
<reference evidence="2" key="3">
    <citation type="submission" date="2018-08" db="UniProtKB">
        <authorList>
            <consortium name="EnsemblPlants"/>
        </authorList>
    </citation>
    <scope>IDENTIFICATION</scope>
    <source>
        <strain evidence="2">cv. Bd21</strain>
    </source>
</reference>
<dbReference type="AlphaFoldDB" id="A0A2K2DLZ1"/>
<reference evidence="1 2" key="1">
    <citation type="journal article" date="2010" name="Nature">
        <title>Genome sequencing and analysis of the model grass Brachypodium distachyon.</title>
        <authorList>
            <consortium name="International Brachypodium Initiative"/>
        </authorList>
    </citation>
    <scope>NUCLEOTIDE SEQUENCE [LARGE SCALE GENOMIC DNA]</scope>
    <source>
        <strain evidence="1 2">Bd21</strain>
    </source>
</reference>
<organism evidence="1">
    <name type="scientific">Brachypodium distachyon</name>
    <name type="common">Purple false brome</name>
    <name type="synonym">Trachynia distachya</name>
    <dbReference type="NCBI Taxonomy" id="15368"/>
    <lineage>
        <taxon>Eukaryota</taxon>
        <taxon>Viridiplantae</taxon>
        <taxon>Streptophyta</taxon>
        <taxon>Embryophyta</taxon>
        <taxon>Tracheophyta</taxon>
        <taxon>Spermatophyta</taxon>
        <taxon>Magnoliopsida</taxon>
        <taxon>Liliopsida</taxon>
        <taxon>Poales</taxon>
        <taxon>Poaceae</taxon>
        <taxon>BOP clade</taxon>
        <taxon>Pooideae</taxon>
        <taxon>Stipodae</taxon>
        <taxon>Brachypodieae</taxon>
        <taxon>Brachypodium</taxon>
    </lineage>
</organism>
<dbReference type="Proteomes" id="UP000008810">
    <property type="component" value="Chromosome 1"/>
</dbReference>
<keyword evidence="3" id="KW-1185">Reference proteome</keyword>